<comment type="caution">
    <text evidence="1">The sequence shown here is derived from an EMBL/GenBank/DDBJ whole genome shotgun (WGS) entry which is preliminary data.</text>
</comment>
<proteinExistence type="predicted"/>
<dbReference type="Proteomes" id="UP000790377">
    <property type="component" value="Unassembled WGS sequence"/>
</dbReference>
<evidence type="ECO:0000313" key="1">
    <source>
        <dbReference type="EMBL" id="KAH7905059.1"/>
    </source>
</evidence>
<keyword evidence="2" id="KW-1185">Reference proteome</keyword>
<reference evidence="1" key="1">
    <citation type="journal article" date="2021" name="New Phytol.">
        <title>Evolutionary innovations through gain and loss of genes in the ectomycorrhizal Boletales.</title>
        <authorList>
            <person name="Wu G."/>
            <person name="Miyauchi S."/>
            <person name="Morin E."/>
            <person name="Kuo A."/>
            <person name="Drula E."/>
            <person name="Varga T."/>
            <person name="Kohler A."/>
            <person name="Feng B."/>
            <person name="Cao Y."/>
            <person name="Lipzen A."/>
            <person name="Daum C."/>
            <person name="Hundley H."/>
            <person name="Pangilinan J."/>
            <person name="Johnson J."/>
            <person name="Barry K."/>
            <person name="LaButti K."/>
            <person name="Ng V."/>
            <person name="Ahrendt S."/>
            <person name="Min B."/>
            <person name="Choi I.G."/>
            <person name="Park H."/>
            <person name="Plett J.M."/>
            <person name="Magnuson J."/>
            <person name="Spatafora J.W."/>
            <person name="Nagy L.G."/>
            <person name="Henrissat B."/>
            <person name="Grigoriev I.V."/>
            <person name="Yang Z.L."/>
            <person name="Xu J."/>
            <person name="Martin F.M."/>
        </authorList>
    </citation>
    <scope>NUCLEOTIDE SEQUENCE</scope>
    <source>
        <strain evidence="1">ATCC 28755</strain>
    </source>
</reference>
<protein>
    <submittedName>
        <fullName evidence="1">Uncharacterized protein</fullName>
    </submittedName>
</protein>
<organism evidence="1 2">
    <name type="scientific">Hygrophoropsis aurantiaca</name>
    <dbReference type="NCBI Taxonomy" id="72124"/>
    <lineage>
        <taxon>Eukaryota</taxon>
        <taxon>Fungi</taxon>
        <taxon>Dikarya</taxon>
        <taxon>Basidiomycota</taxon>
        <taxon>Agaricomycotina</taxon>
        <taxon>Agaricomycetes</taxon>
        <taxon>Agaricomycetidae</taxon>
        <taxon>Boletales</taxon>
        <taxon>Coniophorineae</taxon>
        <taxon>Hygrophoropsidaceae</taxon>
        <taxon>Hygrophoropsis</taxon>
    </lineage>
</organism>
<name>A0ACB7ZWJ0_9AGAM</name>
<evidence type="ECO:0000313" key="2">
    <source>
        <dbReference type="Proteomes" id="UP000790377"/>
    </source>
</evidence>
<gene>
    <name evidence="1" type="ORF">BJ138DRAFT_1106297</name>
</gene>
<sequence>MHPWQAELLVSSQAAREDDRECPWYEPWDILLNHFLFPPPQTRITTSTGEHICTTCPQYALIYDTEEPGENAAEQVPPPQFGTDNNPTDVESASDSEDSQSDAETSSPLTPSSSPIRQQPNSSYRPRFMNDPFSSPSNQAAGAHATGSWRLTAAPSPADQYPASSGLPFPLAPLPANPSTPQNRAIRRSHRIPDFVQILRSVRFEPPHSRPVIIAKRAILIVEIKRLHATKPPWQKLFQGQIRQQAHHAFKNDDQLLVLGAIAAFGNFWTFRDYHCGTASADSELYDSSYIYSPSASDSAPLPRVKISTGGYIPPCFGAAAAQNNPPNKLRILDFDNLPETITAFGVILAHLKAVNAMLWGLEHQFDRPGVCPRCEEELDQQKREEEERKREANNSAHGWGG</sequence>
<dbReference type="EMBL" id="MU268284">
    <property type="protein sequence ID" value="KAH7905059.1"/>
    <property type="molecule type" value="Genomic_DNA"/>
</dbReference>
<accession>A0ACB7ZWJ0</accession>